<protein>
    <submittedName>
        <fullName evidence="1">2002_t:CDS:1</fullName>
    </submittedName>
</protein>
<organism evidence="1 2">
    <name type="scientific">Acaulospora colombiana</name>
    <dbReference type="NCBI Taxonomy" id="27376"/>
    <lineage>
        <taxon>Eukaryota</taxon>
        <taxon>Fungi</taxon>
        <taxon>Fungi incertae sedis</taxon>
        <taxon>Mucoromycota</taxon>
        <taxon>Glomeromycotina</taxon>
        <taxon>Glomeromycetes</taxon>
        <taxon>Diversisporales</taxon>
        <taxon>Acaulosporaceae</taxon>
        <taxon>Acaulospora</taxon>
    </lineage>
</organism>
<comment type="caution">
    <text evidence="1">The sequence shown here is derived from an EMBL/GenBank/DDBJ whole genome shotgun (WGS) entry which is preliminary data.</text>
</comment>
<dbReference type="EMBL" id="CAJVPT010035056">
    <property type="protein sequence ID" value="CAG8710117.1"/>
    <property type="molecule type" value="Genomic_DNA"/>
</dbReference>
<keyword evidence="2" id="KW-1185">Reference proteome</keyword>
<reference evidence="1" key="1">
    <citation type="submission" date="2021-06" db="EMBL/GenBank/DDBJ databases">
        <authorList>
            <person name="Kallberg Y."/>
            <person name="Tangrot J."/>
            <person name="Rosling A."/>
        </authorList>
    </citation>
    <scope>NUCLEOTIDE SEQUENCE</scope>
    <source>
        <strain evidence="1">CL356</strain>
    </source>
</reference>
<feature type="non-terminal residue" evidence="1">
    <location>
        <position position="1"/>
    </location>
</feature>
<name>A0ACA9PI61_9GLOM</name>
<sequence length="60" mass="6944">MNLRWDFFVNAYDTSRYLPGTGLDGRENRHIAFVSQFASVVSVLQVCVIYPRILFTKFAL</sequence>
<accession>A0ACA9PI61</accession>
<evidence type="ECO:0000313" key="2">
    <source>
        <dbReference type="Proteomes" id="UP000789525"/>
    </source>
</evidence>
<dbReference type="Proteomes" id="UP000789525">
    <property type="component" value="Unassembled WGS sequence"/>
</dbReference>
<gene>
    <name evidence="1" type="ORF">ACOLOM_LOCUS10627</name>
</gene>
<proteinExistence type="predicted"/>
<evidence type="ECO:0000313" key="1">
    <source>
        <dbReference type="EMBL" id="CAG8710117.1"/>
    </source>
</evidence>